<dbReference type="STRING" id="1823756.A4H34_05765"/>
<proteinExistence type="predicted"/>
<organism evidence="1 2">
    <name type="scientific">Peptidiphaga gingivicola</name>
    <dbReference type="NCBI Taxonomy" id="2741497"/>
    <lineage>
        <taxon>Bacteria</taxon>
        <taxon>Bacillati</taxon>
        <taxon>Actinomycetota</taxon>
        <taxon>Actinomycetes</taxon>
        <taxon>Actinomycetales</taxon>
        <taxon>Actinomycetaceae</taxon>
        <taxon>Peptidiphaga</taxon>
    </lineage>
</organism>
<dbReference type="Proteomes" id="UP000078368">
    <property type="component" value="Unassembled WGS sequence"/>
</dbReference>
<name>A0A179B4K6_9ACTO</name>
<dbReference type="AlphaFoldDB" id="A0A179B4K6"/>
<comment type="caution">
    <text evidence="1">The sequence shown here is derived from an EMBL/GenBank/DDBJ whole genome shotgun (WGS) entry which is preliminary data.</text>
</comment>
<gene>
    <name evidence="1" type="ORF">A4H34_05765</name>
</gene>
<keyword evidence="2" id="KW-1185">Reference proteome</keyword>
<protein>
    <submittedName>
        <fullName evidence="1">Uncharacterized protein</fullName>
    </submittedName>
</protein>
<dbReference type="OrthoDB" id="9923840at2"/>
<dbReference type="EMBL" id="LVZK01000001">
    <property type="protein sequence ID" value="OAP86632.1"/>
    <property type="molecule type" value="Genomic_DNA"/>
</dbReference>
<evidence type="ECO:0000313" key="1">
    <source>
        <dbReference type="EMBL" id="OAP86632.1"/>
    </source>
</evidence>
<accession>A0A179B4K6</accession>
<evidence type="ECO:0000313" key="2">
    <source>
        <dbReference type="Proteomes" id="UP000078368"/>
    </source>
</evidence>
<reference evidence="1 2" key="1">
    <citation type="submission" date="2016-04" db="EMBL/GenBank/DDBJ databases">
        <title>Peptidophaga gingivicola gen. nov., sp. nov., isolated from human subgingival plaque.</title>
        <authorList>
            <person name="Beall C.J."/>
            <person name="Mokrzan E.M."/>
            <person name="Griffen A.L."/>
            <person name="Leys E.J."/>
        </authorList>
    </citation>
    <scope>NUCLEOTIDE SEQUENCE [LARGE SCALE GENOMIC DNA]</scope>
    <source>
        <strain evidence="1 2">BA112</strain>
    </source>
</reference>
<dbReference type="RefSeq" id="WP_064231358.1">
    <property type="nucleotide sequence ID" value="NZ_LVZK01000001.1"/>
</dbReference>
<sequence length="119" mass="13111">MGLFNRKKKVSVDFATVDSPDKAESLVKQGVLTRVLLVPPQRGGLEDSLNAVYATPKAAKEKARCDAEVERLERSGRVSRYACDLEYDQNGPSRVARAITVIGKNEAGDVVYSRTVKVW</sequence>